<keyword evidence="2" id="KW-1185">Reference proteome</keyword>
<accession>A0A843XFM9</accession>
<evidence type="ECO:0000313" key="1">
    <source>
        <dbReference type="EMBL" id="MQM18324.1"/>
    </source>
</evidence>
<organism evidence="1 2">
    <name type="scientific">Colocasia esculenta</name>
    <name type="common">Wild taro</name>
    <name type="synonym">Arum esculentum</name>
    <dbReference type="NCBI Taxonomy" id="4460"/>
    <lineage>
        <taxon>Eukaryota</taxon>
        <taxon>Viridiplantae</taxon>
        <taxon>Streptophyta</taxon>
        <taxon>Embryophyta</taxon>
        <taxon>Tracheophyta</taxon>
        <taxon>Spermatophyta</taxon>
        <taxon>Magnoliopsida</taxon>
        <taxon>Liliopsida</taxon>
        <taxon>Araceae</taxon>
        <taxon>Aroideae</taxon>
        <taxon>Colocasieae</taxon>
        <taxon>Colocasia</taxon>
    </lineage>
</organism>
<reference evidence="1" key="1">
    <citation type="submission" date="2017-07" db="EMBL/GenBank/DDBJ databases">
        <title>Taro Niue Genome Assembly and Annotation.</title>
        <authorList>
            <person name="Atibalentja N."/>
            <person name="Keating K."/>
            <person name="Fields C.J."/>
        </authorList>
    </citation>
    <scope>NUCLEOTIDE SEQUENCE</scope>
    <source>
        <strain evidence="1">Niue_2</strain>
        <tissue evidence="1">Leaf</tissue>
    </source>
</reference>
<feature type="non-terminal residue" evidence="1">
    <location>
        <position position="66"/>
    </location>
</feature>
<feature type="non-terminal residue" evidence="1">
    <location>
        <position position="1"/>
    </location>
</feature>
<protein>
    <submittedName>
        <fullName evidence="1">Uncharacterized protein</fullName>
    </submittedName>
</protein>
<name>A0A843XFM9_COLES</name>
<proteinExistence type="predicted"/>
<dbReference type="Proteomes" id="UP000652761">
    <property type="component" value="Unassembled WGS sequence"/>
</dbReference>
<comment type="caution">
    <text evidence="1">The sequence shown here is derived from an EMBL/GenBank/DDBJ whole genome shotgun (WGS) entry which is preliminary data.</text>
</comment>
<dbReference type="AlphaFoldDB" id="A0A843XFM9"/>
<dbReference type="EMBL" id="NMUH01008120">
    <property type="protein sequence ID" value="MQM18324.1"/>
    <property type="molecule type" value="Genomic_DNA"/>
</dbReference>
<sequence length="66" mass="6507">SSDACQGGRCVSTACRIVAAPVGGASSSRRGGGPCVVSRHRGGCMERGGGVLSYEKGPTGFGSSFK</sequence>
<evidence type="ECO:0000313" key="2">
    <source>
        <dbReference type="Proteomes" id="UP000652761"/>
    </source>
</evidence>
<gene>
    <name evidence="1" type="ORF">Taro_051313</name>
</gene>